<dbReference type="InterPro" id="IPR013783">
    <property type="entry name" value="Ig-like_fold"/>
</dbReference>
<evidence type="ECO:0000259" key="1">
    <source>
        <dbReference type="Pfam" id="PF16158"/>
    </source>
</evidence>
<comment type="caution">
    <text evidence="2">The sequence shown here is derived from an EMBL/GenBank/DDBJ whole genome shotgun (WGS) entry which is preliminary data.</text>
</comment>
<sequence>MKRLPQNKNQFKKIVSSLTLISLLLIPFAPTHARFFYPNNIITDNDLHDYNSLSQTAIQTFLERENSVLAGFTDIVNGVTKKASEIIWEVARIHQINPKFLLATLEKEQGLIAKSEATQKQLDWATGYGCYGGQCNSKYKGFFHQVESSAITQNIYTERAGQFGFRVGVTTQSFDGVAVTPENQATANLYIYTPYVGGTSGIGGNHFFWRIWNQYFTDQKYPDGLVLQHAGNYYLVEKSKLRKFVSREIFLKDYSESDAYDVSAKTIAAYPAGAPIEFAKNTLVKSAETNQNFLLADYSTKRAILDDAALALLIDFHLAVAGNEIPLIANAKIGAYQDGTPITVDSKYPQGQLVKDETGQIWWLQDKIKHPVDPLVWQVNYKSQTPDGISAAAIADYLESTPIRFKSGIFVKTSDDRYYIISEGDRMRIATTDTLARVFGADKLQSAIAISDDLLSIHGAGYMIDFIDETIAQATPISTPPEPTGQFPGYHGEIIDIETENLILLQGDEAVVKVTAENTGNITWPKGEVWMQLANQGGQSSLFINAQNTFNFNESEVPPGETATFNVPVTAPQDLGHLGQSFRLQSAEGTHAQINKIFIVKPLNGSGLVVKHNLPQKIDNTARPTTITFEIVNKTTGTTWLSSKTALEIYNADGSESPFYDPNDWIRSEVAAVPLNQSRVAPGETGIFKFTLDARNVLAGEYLMKIRLRLLDQNGLVIPLNNVPAWFVPITVE</sequence>
<name>A0A2H0VZW0_9BACT</name>
<proteinExistence type="predicted"/>
<accession>A0A2H0VZW0</accession>
<dbReference type="EMBL" id="PEZZ01000045">
    <property type="protein sequence ID" value="PIS04634.1"/>
    <property type="molecule type" value="Genomic_DNA"/>
</dbReference>
<dbReference type="Proteomes" id="UP000230935">
    <property type="component" value="Unassembled WGS sequence"/>
</dbReference>
<feature type="domain" description="Nbr1 FW" evidence="1">
    <location>
        <begin position="516"/>
        <end position="590"/>
    </location>
</feature>
<evidence type="ECO:0000313" key="2">
    <source>
        <dbReference type="EMBL" id="PIS04634.1"/>
    </source>
</evidence>
<dbReference type="Gene3D" id="2.60.40.10">
    <property type="entry name" value="Immunoglobulins"/>
    <property type="match status" value="1"/>
</dbReference>
<protein>
    <recommendedName>
        <fullName evidence="1">Nbr1 FW domain-containing protein</fullName>
    </recommendedName>
</protein>
<gene>
    <name evidence="2" type="ORF">COT81_05420</name>
</gene>
<dbReference type="Pfam" id="PF16158">
    <property type="entry name" value="N_BRCA1_IG"/>
    <property type="match status" value="1"/>
</dbReference>
<organism evidence="2 3">
    <name type="scientific">Candidatus Buchananbacteria bacterium CG10_big_fil_rev_8_21_14_0_10_42_9</name>
    <dbReference type="NCBI Taxonomy" id="1974526"/>
    <lineage>
        <taxon>Bacteria</taxon>
        <taxon>Candidatus Buchananiibacteriota</taxon>
    </lineage>
</organism>
<dbReference type="InterPro" id="IPR032350">
    <property type="entry name" value="Nbr1_FW"/>
</dbReference>
<dbReference type="AlphaFoldDB" id="A0A2H0VZW0"/>
<evidence type="ECO:0000313" key="3">
    <source>
        <dbReference type="Proteomes" id="UP000230935"/>
    </source>
</evidence>
<reference evidence="3" key="1">
    <citation type="submission" date="2017-09" db="EMBL/GenBank/DDBJ databases">
        <title>Depth-based differentiation of microbial function through sediment-hosted aquifers and enrichment of novel symbionts in the deep terrestrial subsurface.</title>
        <authorList>
            <person name="Probst A.J."/>
            <person name="Ladd B."/>
            <person name="Jarett J.K."/>
            <person name="Geller-Mcgrath D.E."/>
            <person name="Sieber C.M.K."/>
            <person name="Emerson J.B."/>
            <person name="Anantharaman K."/>
            <person name="Thomas B.C."/>
            <person name="Malmstrom R."/>
            <person name="Stieglmeier M."/>
            <person name="Klingl A."/>
            <person name="Woyke T."/>
            <person name="Ryan C.M."/>
            <person name="Banfield J.F."/>
        </authorList>
    </citation>
    <scope>NUCLEOTIDE SEQUENCE [LARGE SCALE GENOMIC DNA]</scope>
</reference>